<dbReference type="Proteomes" id="UP000007875">
    <property type="component" value="Unassembled WGS sequence"/>
</dbReference>
<reference evidence="1" key="2">
    <citation type="submission" date="2025-08" db="UniProtKB">
        <authorList>
            <consortium name="Ensembl"/>
        </authorList>
    </citation>
    <scope>IDENTIFICATION</scope>
</reference>
<name>H2YSA3_CIOSA</name>
<keyword evidence="2" id="KW-1185">Reference proteome</keyword>
<protein>
    <submittedName>
        <fullName evidence="1">Uncharacterized protein</fullName>
    </submittedName>
</protein>
<sequence length="52" mass="6017">MCHRWNRLSTSVRLLCRTVFCRLYLNILQGWSLLNTGAPITMSSLFGGNKMR</sequence>
<organism evidence="1 2">
    <name type="scientific">Ciona savignyi</name>
    <name type="common">Pacific transparent sea squirt</name>
    <dbReference type="NCBI Taxonomy" id="51511"/>
    <lineage>
        <taxon>Eukaryota</taxon>
        <taxon>Metazoa</taxon>
        <taxon>Chordata</taxon>
        <taxon>Tunicata</taxon>
        <taxon>Ascidiacea</taxon>
        <taxon>Phlebobranchia</taxon>
        <taxon>Cionidae</taxon>
        <taxon>Ciona</taxon>
    </lineage>
</organism>
<accession>H2YSA3</accession>
<reference evidence="2" key="1">
    <citation type="submission" date="2003-08" db="EMBL/GenBank/DDBJ databases">
        <authorList>
            <person name="Birren B."/>
            <person name="Nusbaum C."/>
            <person name="Abebe A."/>
            <person name="Abouelleil A."/>
            <person name="Adekoya E."/>
            <person name="Ait-zahra M."/>
            <person name="Allen N."/>
            <person name="Allen T."/>
            <person name="An P."/>
            <person name="Anderson M."/>
            <person name="Anderson S."/>
            <person name="Arachchi H."/>
            <person name="Armbruster J."/>
            <person name="Bachantsang P."/>
            <person name="Baldwin J."/>
            <person name="Barry A."/>
            <person name="Bayul T."/>
            <person name="Blitshsteyn B."/>
            <person name="Bloom T."/>
            <person name="Blye J."/>
            <person name="Boguslavskiy L."/>
            <person name="Borowsky M."/>
            <person name="Boukhgalter B."/>
            <person name="Brunache A."/>
            <person name="Butler J."/>
            <person name="Calixte N."/>
            <person name="Calvo S."/>
            <person name="Camarata J."/>
            <person name="Campo K."/>
            <person name="Chang J."/>
            <person name="Cheshatsang Y."/>
            <person name="Citroen M."/>
            <person name="Collymore A."/>
            <person name="Considine T."/>
            <person name="Cook A."/>
            <person name="Cooke P."/>
            <person name="Corum B."/>
            <person name="Cuomo C."/>
            <person name="David R."/>
            <person name="Dawoe T."/>
            <person name="Degray S."/>
            <person name="Dodge S."/>
            <person name="Dooley K."/>
            <person name="Dorje P."/>
            <person name="Dorjee K."/>
            <person name="Dorris L."/>
            <person name="Duffey N."/>
            <person name="Dupes A."/>
            <person name="Elkins T."/>
            <person name="Engels R."/>
            <person name="Erickson J."/>
            <person name="Farina A."/>
            <person name="Faro S."/>
            <person name="Ferreira P."/>
            <person name="Fischer H."/>
            <person name="Fitzgerald M."/>
            <person name="Foley K."/>
            <person name="Gage D."/>
            <person name="Galagan J."/>
            <person name="Gearin G."/>
            <person name="Gnerre S."/>
            <person name="Gnirke A."/>
            <person name="Goyette A."/>
            <person name="Graham J."/>
            <person name="Grandbois E."/>
            <person name="Gyaltsen K."/>
            <person name="Hafez N."/>
            <person name="Hagopian D."/>
            <person name="Hagos B."/>
            <person name="Hall J."/>
            <person name="Hatcher B."/>
            <person name="Heller A."/>
            <person name="Higgins H."/>
            <person name="Honan T."/>
            <person name="Horn A."/>
            <person name="Houde N."/>
            <person name="Hughes L."/>
            <person name="Hulme W."/>
            <person name="Husby E."/>
            <person name="Iliev I."/>
            <person name="Jaffe D."/>
            <person name="Jones C."/>
            <person name="Kamal M."/>
            <person name="Kamat A."/>
            <person name="Kamvysselis M."/>
            <person name="Karlsson E."/>
            <person name="Kells C."/>
            <person name="Kieu A."/>
            <person name="Kisner P."/>
            <person name="Kodira C."/>
            <person name="Kulbokas E."/>
            <person name="Labutti K."/>
            <person name="Lama D."/>
            <person name="Landers T."/>
            <person name="Leger J."/>
            <person name="Levine S."/>
            <person name="Lewis D."/>
            <person name="Lewis T."/>
            <person name="Lindblad-toh K."/>
            <person name="Liu X."/>
            <person name="Lokyitsang T."/>
            <person name="Lokyitsang Y."/>
            <person name="Lucien O."/>
            <person name="Lui A."/>
            <person name="Ma L.J."/>
            <person name="Mabbitt R."/>
            <person name="Macdonald J."/>
            <person name="Maclean C."/>
            <person name="Major J."/>
            <person name="Manning J."/>
            <person name="Marabella R."/>
            <person name="Maru K."/>
            <person name="Matthews C."/>
            <person name="Mauceli E."/>
            <person name="Mccarthy M."/>
            <person name="Mcdonough S."/>
            <person name="Mcghee T."/>
            <person name="Meldrim J."/>
            <person name="Meneus L."/>
            <person name="Mesirov J."/>
            <person name="Mihalev A."/>
            <person name="Mihova T."/>
            <person name="Mikkelsen T."/>
            <person name="Mlenga V."/>
            <person name="Moru K."/>
            <person name="Mozes J."/>
            <person name="Mulrain L."/>
            <person name="Munson G."/>
            <person name="Naylor J."/>
            <person name="Newes C."/>
            <person name="Nguyen C."/>
            <person name="Nguyen N."/>
            <person name="Nguyen T."/>
            <person name="Nicol R."/>
            <person name="Nielsen C."/>
            <person name="Nizzari M."/>
            <person name="Norbu C."/>
            <person name="Norbu N."/>
            <person name="O'donnell P."/>
            <person name="Okoawo O."/>
            <person name="O'leary S."/>
            <person name="Omotosho B."/>
            <person name="O'neill K."/>
            <person name="Osman S."/>
            <person name="Parker S."/>
            <person name="Perrin D."/>
            <person name="Phunkhang P."/>
            <person name="Piqani B."/>
            <person name="Purcell S."/>
            <person name="Rachupka T."/>
            <person name="Ramasamy U."/>
            <person name="Rameau R."/>
            <person name="Ray V."/>
            <person name="Raymond C."/>
            <person name="Retta R."/>
            <person name="Richardson S."/>
            <person name="Rise C."/>
            <person name="Rodriguez J."/>
            <person name="Rogers J."/>
            <person name="Rogov P."/>
            <person name="Rutman M."/>
            <person name="Schupbach R."/>
            <person name="Seaman C."/>
            <person name="Settipalli S."/>
            <person name="Sharpe T."/>
            <person name="Sheridan J."/>
            <person name="Sherpa N."/>
            <person name="Shi J."/>
            <person name="Smirnov S."/>
            <person name="Smith C."/>
            <person name="Sougnez C."/>
            <person name="Spencer B."/>
            <person name="Stalker J."/>
            <person name="Stange-thomann N."/>
            <person name="Stavropoulos S."/>
            <person name="Stetson K."/>
            <person name="Stone C."/>
            <person name="Stone S."/>
            <person name="Stubbs M."/>
            <person name="Talamas J."/>
            <person name="Tchuinga P."/>
            <person name="Tenzing P."/>
            <person name="Tesfaye S."/>
            <person name="Theodore J."/>
            <person name="Thoulutsang Y."/>
            <person name="Topham K."/>
            <person name="Towey S."/>
            <person name="Tsamla T."/>
            <person name="Tsomo N."/>
            <person name="Vallee D."/>
            <person name="Vassiliev H."/>
            <person name="Venkataraman V."/>
            <person name="Vinson J."/>
            <person name="Vo A."/>
            <person name="Wade C."/>
            <person name="Wang S."/>
            <person name="Wangchuk T."/>
            <person name="Wangdi T."/>
            <person name="Whittaker C."/>
            <person name="Wilkinson J."/>
            <person name="Wu Y."/>
            <person name="Wyman D."/>
            <person name="Yadav S."/>
            <person name="Yang S."/>
            <person name="Yang X."/>
            <person name="Yeager S."/>
            <person name="Yee E."/>
            <person name="Young G."/>
            <person name="Zainoun J."/>
            <person name="Zembeck L."/>
            <person name="Zimmer A."/>
            <person name="Zody M."/>
            <person name="Lander E."/>
        </authorList>
    </citation>
    <scope>NUCLEOTIDE SEQUENCE [LARGE SCALE GENOMIC DNA]</scope>
</reference>
<proteinExistence type="predicted"/>
<reference evidence="1" key="3">
    <citation type="submission" date="2025-09" db="UniProtKB">
        <authorList>
            <consortium name="Ensembl"/>
        </authorList>
    </citation>
    <scope>IDENTIFICATION</scope>
</reference>
<evidence type="ECO:0000313" key="2">
    <source>
        <dbReference type="Proteomes" id="UP000007875"/>
    </source>
</evidence>
<dbReference type="AlphaFoldDB" id="H2YSA3"/>
<evidence type="ECO:0000313" key="1">
    <source>
        <dbReference type="Ensembl" id="ENSCSAVP00000008213.1"/>
    </source>
</evidence>
<dbReference type="GeneTree" id="ENSGT00940000180539"/>
<dbReference type="Ensembl" id="ENSCSAVT00000008321.1">
    <property type="protein sequence ID" value="ENSCSAVP00000008213.1"/>
    <property type="gene ID" value="ENSCSAVG00000004887.1"/>
</dbReference>
<dbReference type="HOGENOM" id="CLU_3086502_0_0_1"/>
<dbReference type="InParanoid" id="H2YSA3"/>